<dbReference type="EMBL" id="CP111028">
    <property type="protein sequence ID" value="WAR30442.1"/>
    <property type="molecule type" value="Genomic_DNA"/>
</dbReference>
<dbReference type="PANTHER" id="PTHR46177:SF1">
    <property type="entry name" value="INTEGRASE CATALYTIC DOMAIN-CONTAINING PROTEIN"/>
    <property type="match status" value="1"/>
</dbReference>
<accession>A0ABY7G7P4</accession>
<name>A0ABY7G7P4_MYAAR</name>
<keyword evidence="3" id="KW-1185">Reference proteome</keyword>
<feature type="domain" description="Integrase core" evidence="1">
    <location>
        <begin position="62"/>
        <end position="145"/>
    </location>
</feature>
<gene>
    <name evidence="2" type="ORF">MAR_032984</name>
</gene>
<evidence type="ECO:0000259" key="1">
    <source>
        <dbReference type="Pfam" id="PF24764"/>
    </source>
</evidence>
<organism evidence="2 3">
    <name type="scientific">Mya arenaria</name>
    <name type="common">Soft-shell clam</name>
    <dbReference type="NCBI Taxonomy" id="6604"/>
    <lineage>
        <taxon>Eukaryota</taxon>
        <taxon>Metazoa</taxon>
        <taxon>Spiralia</taxon>
        <taxon>Lophotrochozoa</taxon>
        <taxon>Mollusca</taxon>
        <taxon>Bivalvia</taxon>
        <taxon>Autobranchia</taxon>
        <taxon>Heteroconchia</taxon>
        <taxon>Euheterodonta</taxon>
        <taxon>Imparidentia</taxon>
        <taxon>Neoheterodontei</taxon>
        <taxon>Myida</taxon>
        <taxon>Myoidea</taxon>
        <taxon>Myidae</taxon>
        <taxon>Mya</taxon>
    </lineage>
</organism>
<sequence>MWLCFLLNELEHSGKQHGYKMMHLKCVQNGYCVTQETIRELLHIFYPNYIKHRQQRRLQKRVYLNLGPNYLWHIDGYDKLKPFGISIHGAIDGFSRYVLWLEAYKTNNDPDLIAGYYTETVNMMNGCPLRVGADMGTENCYVRDIHISSTQELSSHKTCNNISPSDRPLTFAQDYLCAVLRANVDLCLEECVLKSNITCDATVFEICTMIMDDHDLQMPDCGDSAVILYQTLRHKILSEISRT</sequence>
<reference evidence="2" key="1">
    <citation type="submission" date="2022-11" db="EMBL/GenBank/DDBJ databases">
        <title>Centuries of genome instability and evolution in soft-shell clam transmissible cancer (bioRxiv).</title>
        <authorList>
            <person name="Hart S.F.M."/>
            <person name="Yonemitsu M.A."/>
            <person name="Giersch R.M."/>
            <person name="Beal B.F."/>
            <person name="Arriagada G."/>
            <person name="Davis B.W."/>
            <person name="Ostrander E.A."/>
            <person name="Goff S.P."/>
            <person name="Metzger M.J."/>
        </authorList>
    </citation>
    <scope>NUCLEOTIDE SEQUENCE</scope>
    <source>
        <strain evidence="2">MELC-2E11</strain>
        <tissue evidence="2">Siphon/mantle</tissue>
    </source>
</reference>
<dbReference type="Pfam" id="PF24764">
    <property type="entry name" value="rva_4"/>
    <property type="match status" value="1"/>
</dbReference>
<proteinExistence type="predicted"/>
<dbReference type="PANTHER" id="PTHR46177">
    <property type="entry name" value="INTEGRASE CATALYTIC DOMAIN-CONTAINING PROTEIN"/>
    <property type="match status" value="1"/>
</dbReference>
<dbReference type="Proteomes" id="UP001164746">
    <property type="component" value="Chromosome 17"/>
</dbReference>
<evidence type="ECO:0000313" key="2">
    <source>
        <dbReference type="EMBL" id="WAR30442.1"/>
    </source>
</evidence>
<dbReference type="InterPro" id="IPR058913">
    <property type="entry name" value="Integrase_dom_put"/>
</dbReference>
<protein>
    <recommendedName>
        <fullName evidence="1">Integrase core domain-containing protein</fullName>
    </recommendedName>
</protein>
<evidence type="ECO:0000313" key="3">
    <source>
        <dbReference type="Proteomes" id="UP001164746"/>
    </source>
</evidence>